<evidence type="ECO:0000256" key="2">
    <source>
        <dbReference type="SAM" id="SignalP"/>
    </source>
</evidence>
<protein>
    <submittedName>
        <fullName evidence="3">Uncharacterized protein</fullName>
    </submittedName>
</protein>
<evidence type="ECO:0000313" key="4">
    <source>
        <dbReference type="Proteomes" id="UP001557470"/>
    </source>
</evidence>
<gene>
    <name evidence="3" type="ORF">UPYG_G00139510</name>
</gene>
<dbReference type="EMBL" id="JAGEUA010000004">
    <property type="protein sequence ID" value="KAL0984288.1"/>
    <property type="molecule type" value="Genomic_DNA"/>
</dbReference>
<organism evidence="3 4">
    <name type="scientific">Umbra pygmaea</name>
    <name type="common">Eastern mudminnow</name>
    <dbReference type="NCBI Taxonomy" id="75934"/>
    <lineage>
        <taxon>Eukaryota</taxon>
        <taxon>Metazoa</taxon>
        <taxon>Chordata</taxon>
        <taxon>Craniata</taxon>
        <taxon>Vertebrata</taxon>
        <taxon>Euteleostomi</taxon>
        <taxon>Actinopterygii</taxon>
        <taxon>Neopterygii</taxon>
        <taxon>Teleostei</taxon>
        <taxon>Protacanthopterygii</taxon>
        <taxon>Esociformes</taxon>
        <taxon>Umbridae</taxon>
        <taxon>Umbra</taxon>
    </lineage>
</organism>
<dbReference type="SMART" id="SM00126">
    <property type="entry name" value="IL6"/>
    <property type="match status" value="1"/>
</dbReference>
<feature type="chain" id="PRO_5044805139" evidence="2">
    <location>
        <begin position="20"/>
        <end position="216"/>
    </location>
</feature>
<dbReference type="Pfam" id="PF16647">
    <property type="entry name" value="GCSF"/>
    <property type="match status" value="1"/>
</dbReference>
<dbReference type="InterPro" id="IPR040117">
    <property type="entry name" value="GCSF/MGF"/>
</dbReference>
<dbReference type="Gene3D" id="1.20.1250.10">
    <property type="match status" value="1"/>
</dbReference>
<dbReference type="AlphaFoldDB" id="A0ABD0WV88"/>
<keyword evidence="4" id="KW-1185">Reference proteome</keyword>
<dbReference type="PANTHER" id="PTHR10511:SF2">
    <property type="entry name" value="GRANULOCYTE COLONY-STIMULATING FACTOR"/>
    <property type="match status" value="1"/>
</dbReference>
<evidence type="ECO:0000313" key="3">
    <source>
        <dbReference type="EMBL" id="KAL0984288.1"/>
    </source>
</evidence>
<comment type="similarity">
    <text evidence="1">Belongs to the IL-6 superfamily.</text>
</comment>
<evidence type="ECO:0000256" key="1">
    <source>
        <dbReference type="ARBA" id="ARBA00007432"/>
    </source>
</evidence>
<dbReference type="Proteomes" id="UP001557470">
    <property type="component" value="Unassembled WGS sequence"/>
</dbReference>
<dbReference type="InterPro" id="IPR009079">
    <property type="entry name" value="4_helix_cytokine-like_core"/>
</dbReference>
<dbReference type="InterPro" id="IPR030474">
    <property type="entry name" value="IL-6/GCSF/MGF"/>
</dbReference>
<proteinExistence type="inferred from homology"/>
<accession>A0ABD0WV88</accession>
<keyword evidence="2" id="KW-0732">Signal</keyword>
<dbReference type="PANTHER" id="PTHR10511">
    <property type="entry name" value="GRANULOCYTE COLONY-STIMULATING FACTOR"/>
    <property type="match status" value="1"/>
</dbReference>
<feature type="signal peptide" evidence="2">
    <location>
        <begin position="1"/>
        <end position="19"/>
    </location>
</feature>
<name>A0ABD0WV88_UMBPY</name>
<dbReference type="SUPFAM" id="SSF47266">
    <property type="entry name" value="4-helical cytokines"/>
    <property type="match status" value="1"/>
</dbReference>
<sequence length="216" mass="23716">MNILSVVAILVNMACVGNSAPLLEYSGETGQQVEDSEINVFIGNSQDLITKILDAIPETHKSSIYTETLILNSTNENRKLQYMATKLGIPSAPTLKALADNFTLETCLRRISEGLQLHQDLLRAVQPRLDNTGYLTALMMDVRDLRVQITKMLRLIKVEGTVLPTETGLASRLTGDYEVQVATHLILVQLQSFGQDIVCSLSNIAQDSGQRDNSGL</sequence>
<comment type="caution">
    <text evidence="3">The sequence shown here is derived from an EMBL/GenBank/DDBJ whole genome shotgun (WGS) entry which is preliminary data.</text>
</comment>
<reference evidence="3 4" key="1">
    <citation type="submission" date="2024-06" db="EMBL/GenBank/DDBJ databases">
        <authorList>
            <person name="Pan Q."/>
            <person name="Wen M."/>
            <person name="Jouanno E."/>
            <person name="Zahm M."/>
            <person name="Klopp C."/>
            <person name="Cabau C."/>
            <person name="Louis A."/>
            <person name="Berthelot C."/>
            <person name="Parey E."/>
            <person name="Roest Crollius H."/>
            <person name="Montfort J."/>
            <person name="Robinson-Rechavi M."/>
            <person name="Bouchez O."/>
            <person name="Lampietro C."/>
            <person name="Lopez Roques C."/>
            <person name="Donnadieu C."/>
            <person name="Postlethwait J."/>
            <person name="Bobe J."/>
            <person name="Verreycken H."/>
            <person name="Guiguen Y."/>
        </authorList>
    </citation>
    <scope>NUCLEOTIDE SEQUENCE [LARGE SCALE GENOMIC DNA]</scope>
    <source>
        <strain evidence="3">Up_M1</strain>
        <tissue evidence="3">Testis</tissue>
    </source>
</reference>